<dbReference type="AlphaFoldDB" id="Q2GFU9"/>
<dbReference type="STRING" id="205920.ECH_0889"/>
<name>Q2GFU9_EHRCR</name>
<evidence type="ECO:0000313" key="2">
    <source>
        <dbReference type="Proteomes" id="UP000008320"/>
    </source>
</evidence>
<gene>
    <name evidence="1" type="ordered locus">ECH_0889</name>
</gene>
<sequence>MSLCCVVTISLAILSPLSSANALLGGLLLLQQAATSDY</sequence>
<reference evidence="1 2" key="1">
    <citation type="journal article" date="2006" name="PLoS Genet.">
        <title>Comparative genomics of emerging human ehrlichiosis agents.</title>
        <authorList>
            <person name="Dunning Hotopp J.C."/>
            <person name="Lin M."/>
            <person name="Madupu R."/>
            <person name="Crabtree J."/>
            <person name="Angiuoli S.V."/>
            <person name="Eisen J.A."/>
            <person name="Seshadri R."/>
            <person name="Ren Q."/>
            <person name="Wu M."/>
            <person name="Utterback T.R."/>
            <person name="Smith S."/>
            <person name="Lewis M."/>
            <person name="Khouri H."/>
            <person name="Zhang C."/>
            <person name="Niu H."/>
            <person name="Lin Q."/>
            <person name="Ohashi N."/>
            <person name="Zhi N."/>
            <person name="Nelson W."/>
            <person name="Brinkac L.M."/>
            <person name="Dodson R.J."/>
            <person name="Rosovitz M.J."/>
            <person name="Sundaram J."/>
            <person name="Daugherty S.C."/>
            <person name="Davidsen T."/>
            <person name="Durkin A.S."/>
            <person name="Gwinn M."/>
            <person name="Haft D.H."/>
            <person name="Selengut J.D."/>
            <person name="Sullivan S.A."/>
            <person name="Zafar N."/>
            <person name="Zhou L."/>
            <person name="Benahmed F."/>
            <person name="Forberger H."/>
            <person name="Halpin R."/>
            <person name="Mulligan S."/>
            <person name="Robinson J."/>
            <person name="White O."/>
            <person name="Rikihisa Y."/>
            <person name="Tettelin H."/>
        </authorList>
    </citation>
    <scope>NUCLEOTIDE SEQUENCE [LARGE SCALE GENOMIC DNA]</scope>
    <source>
        <strain evidence="2">ATCC CRL-10679 / Arkansas</strain>
    </source>
</reference>
<dbReference type="HOGENOM" id="CLU_3327414_0_0_5"/>
<accession>Q2GFU9</accession>
<dbReference type="Proteomes" id="UP000008320">
    <property type="component" value="Chromosome"/>
</dbReference>
<evidence type="ECO:0000313" key="1">
    <source>
        <dbReference type="EMBL" id="ABD44983.1"/>
    </source>
</evidence>
<dbReference type="KEGG" id="ech:ECH_0889"/>
<proteinExistence type="predicted"/>
<keyword evidence="2" id="KW-1185">Reference proteome</keyword>
<protein>
    <submittedName>
        <fullName evidence="1">Uncharacterized protein</fullName>
    </submittedName>
</protein>
<dbReference type="EMBL" id="CP000236">
    <property type="protein sequence ID" value="ABD44983.1"/>
    <property type="molecule type" value="Genomic_DNA"/>
</dbReference>
<organism evidence="1 2">
    <name type="scientific">Ehrlichia chaffeensis (strain ATCC CRL-10679 / Arkansas)</name>
    <dbReference type="NCBI Taxonomy" id="205920"/>
    <lineage>
        <taxon>Bacteria</taxon>
        <taxon>Pseudomonadati</taxon>
        <taxon>Pseudomonadota</taxon>
        <taxon>Alphaproteobacteria</taxon>
        <taxon>Rickettsiales</taxon>
        <taxon>Anaplasmataceae</taxon>
        <taxon>Ehrlichia</taxon>
    </lineage>
</organism>